<feature type="domain" description="DUF1707" evidence="1">
    <location>
        <begin position="18"/>
        <end position="70"/>
    </location>
</feature>
<dbReference type="PANTHER" id="PTHR40763">
    <property type="entry name" value="MEMBRANE PROTEIN-RELATED"/>
    <property type="match status" value="1"/>
</dbReference>
<name>A0A238V051_9PSEU</name>
<dbReference type="InterPro" id="IPR012551">
    <property type="entry name" value="DUF1707_SHOCT-like"/>
</dbReference>
<sequence length="211" mass="22944">MNDTDTPGTDGSVPTRELRVSDAERDYVVGLLQKATGKGLINLDDFSDRADSAYAARTRAELNTVLTDLPGLVHRESPPAGVSGTPAGTAAPDRRLELTAHYSSLTRNGRWHVPERLLVRNRYGSTKLDFTEARIDNPVVQLELDIKWGSVLIIIPTEAAADVDAITEIKYGSLEDKTRSTGTAGTPRIVLSGRVRGGSLTIRHPKRGWCL</sequence>
<evidence type="ECO:0000259" key="1">
    <source>
        <dbReference type="Pfam" id="PF08044"/>
    </source>
</evidence>
<dbReference type="EMBL" id="FZNW01000001">
    <property type="protein sequence ID" value="SNR27618.1"/>
    <property type="molecule type" value="Genomic_DNA"/>
</dbReference>
<dbReference type="PANTHER" id="PTHR40763:SF5">
    <property type="entry name" value="MEMBRANE PROTEIN"/>
    <property type="match status" value="1"/>
</dbReference>
<evidence type="ECO:0000313" key="2">
    <source>
        <dbReference type="EMBL" id="SNR27618.1"/>
    </source>
</evidence>
<dbReference type="RefSeq" id="WP_176439723.1">
    <property type="nucleotide sequence ID" value="NZ_FZNW01000001.1"/>
</dbReference>
<dbReference type="Proteomes" id="UP000198348">
    <property type="component" value="Unassembled WGS sequence"/>
</dbReference>
<gene>
    <name evidence="2" type="ORF">SAMN06265360_10195</name>
</gene>
<organism evidence="2 3">
    <name type="scientific">Haloechinothrix alba</name>
    <dbReference type="NCBI Taxonomy" id="664784"/>
    <lineage>
        <taxon>Bacteria</taxon>
        <taxon>Bacillati</taxon>
        <taxon>Actinomycetota</taxon>
        <taxon>Actinomycetes</taxon>
        <taxon>Pseudonocardiales</taxon>
        <taxon>Pseudonocardiaceae</taxon>
        <taxon>Haloechinothrix</taxon>
    </lineage>
</organism>
<dbReference type="Pfam" id="PF08044">
    <property type="entry name" value="DUF1707"/>
    <property type="match status" value="1"/>
</dbReference>
<evidence type="ECO:0000313" key="3">
    <source>
        <dbReference type="Proteomes" id="UP000198348"/>
    </source>
</evidence>
<keyword evidence="3" id="KW-1185">Reference proteome</keyword>
<proteinExistence type="predicted"/>
<accession>A0A238V051</accession>
<reference evidence="2 3" key="1">
    <citation type="submission" date="2017-06" db="EMBL/GenBank/DDBJ databases">
        <authorList>
            <person name="Kim H.J."/>
            <person name="Triplett B.A."/>
        </authorList>
    </citation>
    <scope>NUCLEOTIDE SEQUENCE [LARGE SCALE GENOMIC DNA]</scope>
    <source>
        <strain evidence="2 3">DSM 45207</strain>
    </source>
</reference>
<protein>
    <recommendedName>
        <fullName evidence="1">DUF1707 domain-containing protein</fullName>
    </recommendedName>
</protein>
<dbReference type="AlphaFoldDB" id="A0A238V051"/>